<keyword evidence="2" id="KW-0012">Acyltransferase</keyword>
<evidence type="ECO:0000259" key="1">
    <source>
        <dbReference type="PROSITE" id="PS51186"/>
    </source>
</evidence>
<dbReference type="EMBL" id="JBAWSV010000001">
    <property type="protein sequence ID" value="MEI4828440.1"/>
    <property type="molecule type" value="Genomic_DNA"/>
</dbReference>
<dbReference type="GO" id="GO:0016746">
    <property type="term" value="F:acyltransferase activity"/>
    <property type="evidence" value="ECO:0007669"/>
    <property type="project" value="UniProtKB-KW"/>
</dbReference>
<dbReference type="Pfam" id="PF00583">
    <property type="entry name" value="Acetyltransf_1"/>
    <property type="match status" value="1"/>
</dbReference>
<dbReference type="SUPFAM" id="SSF55729">
    <property type="entry name" value="Acyl-CoA N-acyltransferases (Nat)"/>
    <property type="match status" value="1"/>
</dbReference>
<name>A0ABU8FR34_9BACI</name>
<keyword evidence="3" id="KW-1185">Reference proteome</keyword>
<dbReference type="PANTHER" id="PTHR47237:SF2">
    <property type="entry name" value="BLL4206 PROTEIN"/>
    <property type="match status" value="1"/>
</dbReference>
<dbReference type="CDD" id="cd04301">
    <property type="entry name" value="NAT_SF"/>
    <property type="match status" value="1"/>
</dbReference>
<sequence>MQSQIEFQIYNFYKEDILSLIALSASVGWDYDEDEINTIMSAGTIYGHKTEQGEIISSAALIPYGNKLASIGMVIVNENYRGYGLGKKVIQACIDSVPNNVTIMLAATAEGYPLYKKLGFQSVTCIHKLISDNNNSFYHIKKNHDYDIVPLTDTHFNDVHKLDQRAVGADRKLFLKSRIKQAKQGVVVRAKNGDLIGYGLSIEGPIHLILGPIVALNHDVATHIIHHLATGYKGKLRIDVPDGQSSFITYLEQCGFKRVSQPPIMIKNSIQLPRRNGTLYGIAAQAFG</sequence>
<dbReference type="Proteomes" id="UP001367922">
    <property type="component" value="Unassembled WGS sequence"/>
</dbReference>
<evidence type="ECO:0000313" key="3">
    <source>
        <dbReference type="Proteomes" id="UP001367922"/>
    </source>
</evidence>
<protein>
    <submittedName>
        <fullName evidence="2">GNAT family N-acetyltransferase</fullName>
        <ecNumber evidence="2">2.3.1.-</ecNumber>
    </submittedName>
</protein>
<dbReference type="InterPro" id="IPR000182">
    <property type="entry name" value="GNAT_dom"/>
</dbReference>
<dbReference type="InterPro" id="IPR041496">
    <property type="entry name" value="YitH/HolE_GNAT"/>
</dbReference>
<dbReference type="Gene3D" id="3.40.630.30">
    <property type="match status" value="1"/>
</dbReference>
<dbReference type="Pfam" id="PF18014">
    <property type="entry name" value="Acetyltransf_18"/>
    <property type="match status" value="1"/>
</dbReference>
<dbReference type="PROSITE" id="PS51186">
    <property type="entry name" value="GNAT"/>
    <property type="match status" value="1"/>
</dbReference>
<dbReference type="InterPro" id="IPR016181">
    <property type="entry name" value="Acyl_CoA_acyltransferase"/>
</dbReference>
<dbReference type="EC" id="2.3.1.-" evidence="2"/>
<comment type="caution">
    <text evidence="2">The sequence shown here is derived from an EMBL/GenBank/DDBJ whole genome shotgun (WGS) entry which is preliminary data.</text>
</comment>
<dbReference type="Gene3D" id="3.40.630.90">
    <property type="match status" value="1"/>
</dbReference>
<evidence type="ECO:0000313" key="2">
    <source>
        <dbReference type="EMBL" id="MEI4828440.1"/>
    </source>
</evidence>
<dbReference type="InterPro" id="IPR052729">
    <property type="entry name" value="Acyl/Acetyltrans_Enzymes"/>
</dbReference>
<gene>
    <name evidence="2" type="ORF">WAX78_03070</name>
</gene>
<reference evidence="2 3" key="1">
    <citation type="submission" date="2024-01" db="EMBL/GenBank/DDBJ databases">
        <title>Seven novel Bacillus-like species.</title>
        <authorList>
            <person name="Liu G."/>
        </authorList>
    </citation>
    <scope>NUCLEOTIDE SEQUENCE [LARGE SCALE GENOMIC DNA]</scope>
    <source>
        <strain evidence="2 3">FJAT-53711</strain>
    </source>
</reference>
<accession>A0ABU8FR34</accession>
<proteinExistence type="predicted"/>
<keyword evidence="2" id="KW-0808">Transferase</keyword>
<feature type="domain" description="N-acetyltransferase" evidence="1">
    <location>
        <begin position="7"/>
        <end position="144"/>
    </location>
</feature>
<organism evidence="2 3">
    <name type="scientific">Bacillus yunxiaonensis</name>
    <dbReference type="NCBI Taxonomy" id="3127665"/>
    <lineage>
        <taxon>Bacteria</taxon>
        <taxon>Bacillati</taxon>
        <taxon>Bacillota</taxon>
        <taxon>Bacilli</taxon>
        <taxon>Bacillales</taxon>
        <taxon>Bacillaceae</taxon>
        <taxon>Bacillus</taxon>
    </lineage>
</organism>
<dbReference type="PANTHER" id="PTHR47237">
    <property type="entry name" value="SLL0310 PROTEIN"/>
    <property type="match status" value="1"/>
</dbReference>